<feature type="region of interest" description="Disordered" evidence="2">
    <location>
        <begin position="892"/>
        <end position="1015"/>
    </location>
</feature>
<protein>
    <recommendedName>
        <fullName evidence="5">Ppg3-related protein-like protein</fullName>
    </recommendedName>
</protein>
<dbReference type="EMBL" id="JAFHKP010000024">
    <property type="protein sequence ID" value="KAG5478168.1"/>
    <property type="molecule type" value="Genomic_DNA"/>
</dbReference>
<feature type="compositionally biased region" description="Polar residues" evidence="2">
    <location>
        <begin position="1000"/>
        <end position="1009"/>
    </location>
</feature>
<feature type="region of interest" description="Disordered" evidence="2">
    <location>
        <begin position="612"/>
        <end position="632"/>
    </location>
</feature>
<feature type="region of interest" description="Disordered" evidence="2">
    <location>
        <begin position="795"/>
        <end position="838"/>
    </location>
</feature>
<gene>
    <name evidence="3" type="ORF">CUR178_04880</name>
</gene>
<keyword evidence="1" id="KW-0175">Coiled coil</keyword>
<feature type="compositionally biased region" description="Polar residues" evidence="2">
    <location>
        <begin position="690"/>
        <end position="709"/>
    </location>
</feature>
<evidence type="ECO:0000256" key="2">
    <source>
        <dbReference type="SAM" id="MobiDB-lite"/>
    </source>
</evidence>
<feature type="region of interest" description="Disordered" evidence="2">
    <location>
        <begin position="683"/>
        <end position="718"/>
    </location>
</feature>
<dbReference type="RefSeq" id="XP_067692633.1">
    <property type="nucleotide sequence ID" value="XM_067836578.1"/>
</dbReference>
<feature type="compositionally biased region" description="Low complexity" evidence="2">
    <location>
        <begin position="415"/>
        <end position="431"/>
    </location>
</feature>
<evidence type="ECO:0008006" key="5">
    <source>
        <dbReference type="Google" id="ProtNLM"/>
    </source>
</evidence>
<sequence length="1015" mass="108229">MLRATDRSRPAEVRRAHGTSSFDRWLERSRRRGAGTSKSGMECGSHVNGHGGGHVEPRSIGRTSLRHLRSHAALPWLSAPSSFSLPGQQSRLEELEELLLSEEYSNHLSSPSAVREGMGCTPSRALQVASTSRPLDMLPCGAVLPYPHGGVADSLYSAVDGADQSGGRHRLNEPYDFTPQFLSRCALPSGGVNPRDLIISAAEAEAERYIARLEKEVQTLMMEICDKDLCIVAVSAAKDAMALQVQEQQKRGELMRDEGTTRQMLSHNFMRTLMFFRTQDASNRAMELNTQIALLKHELKLAEALLAQSQKSATAAVSQQQQQPLQTENQEEELAHAVSKTLRSLLQDEYDRLAQLVSEIPNKMQMIMSTSRSLSNGEEGDAARDAAATQQRQLYELLQSVLSSLGGAPSSLMGTASPAASASVSTPSPKTPALMDADSAHLVRLVSRVCGHQEAMSDLYCAAVDQKAALAQYEGDIVRLIGAKQRELTWATLYEDKKDEVKHLHEAIMSLRGELRAAKEQRQQFVGSRPSAGRAVSSTISKQSYEAYAAPYVPSTAQLSRPLRKQHQASSTSIQIKSRTVAVIIRPIGELREEARRLGALPASYYPPLVTSPSPSMSSLSASSSPANPQQTLLTHEQQDVARGKLDTHVQLAGVPTVAQVPAVGTGSSLTCSVVASVFRASPRRRETAGASSPSLPARTDTASRSAAQPQLHARARDSRQLIEAATERSIPRRVVSRLLSSSSSASEVLPAARSLKAATLKRVFGVTGAEGSGSASSPSTSSVSLLSHTKAQWAAPTPTAAAAKQQSEAKASHNSFDDTDSDANDAGAVRARKSPLKVSQRLSSSKLAATGMSAKPVFSGKTISSAAAATLISDSKKQIGLLGLDEGTSSASLSMLSTPSVPLQAAPGDSSTSAHNTERKGPCLATTLPHLRKSSFDEDDNTSSRADSTPLTLVPATRTKLGSNTERTFTAAAPPSRARRPLSATITVPASAGLREAKSTPSTATSSELKLPTW</sequence>
<reference evidence="3 4" key="1">
    <citation type="submission" date="2021-02" db="EMBL/GenBank/DDBJ databases">
        <title>Leishmania (Mundinia) enrietti genome sequencing and assembly.</title>
        <authorList>
            <person name="Almutairi H."/>
            <person name="Gatherer D."/>
        </authorList>
    </citation>
    <scope>NUCLEOTIDE SEQUENCE [LARGE SCALE GENOMIC DNA]</scope>
    <source>
        <strain evidence="3">CUR178</strain>
    </source>
</reference>
<accession>A0A836HK74</accession>
<feature type="compositionally biased region" description="Low complexity" evidence="2">
    <location>
        <begin position="972"/>
        <end position="985"/>
    </location>
</feature>
<proteinExistence type="predicted"/>
<feature type="region of interest" description="Disordered" evidence="2">
    <location>
        <begin position="1"/>
        <end position="59"/>
    </location>
</feature>
<evidence type="ECO:0000256" key="1">
    <source>
        <dbReference type="SAM" id="Coils"/>
    </source>
</evidence>
<keyword evidence="4" id="KW-1185">Reference proteome</keyword>
<feature type="compositionally biased region" description="Basic and acidic residues" evidence="2">
    <location>
        <begin position="1"/>
        <end position="15"/>
    </location>
</feature>
<dbReference type="KEGG" id="lenr:94172088"/>
<dbReference type="OrthoDB" id="267023at2759"/>
<feature type="coiled-coil region" evidence="1">
    <location>
        <begin position="278"/>
        <end position="312"/>
    </location>
</feature>
<feature type="region of interest" description="Disordered" evidence="2">
    <location>
        <begin position="412"/>
        <end position="431"/>
    </location>
</feature>
<dbReference type="AlphaFoldDB" id="A0A836HK74"/>
<comment type="caution">
    <text evidence="3">The sequence shown here is derived from an EMBL/GenBank/DDBJ whole genome shotgun (WGS) entry which is preliminary data.</text>
</comment>
<organism evidence="3 4">
    <name type="scientific">Leishmania enriettii</name>
    <dbReference type="NCBI Taxonomy" id="5663"/>
    <lineage>
        <taxon>Eukaryota</taxon>
        <taxon>Discoba</taxon>
        <taxon>Euglenozoa</taxon>
        <taxon>Kinetoplastea</taxon>
        <taxon>Metakinetoplastina</taxon>
        <taxon>Trypanosomatida</taxon>
        <taxon>Trypanosomatidae</taxon>
        <taxon>Leishmaniinae</taxon>
        <taxon>Leishmania</taxon>
    </lineage>
</organism>
<dbReference type="GeneID" id="94172088"/>
<feature type="coiled-coil region" evidence="1">
    <location>
        <begin position="494"/>
        <end position="521"/>
    </location>
</feature>
<dbReference type="Proteomes" id="UP000674179">
    <property type="component" value="Chromosome 24"/>
</dbReference>
<evidence type="ECO:0000313" key="3">
    <source>
        <dbReference type="EMBL" id="KAG5478168.1"/>
    </source>
</evidence>
<feature type="compositionally biased region" description="Low complexity" evidence="2">
    <location>
        <begin position="612"/>
        <end position="629"/>
    </location>
</feature>
<evidence type="ECO:0000313" key="4">
    <source>
        <dbReference type="Proteomes" id="UP000674179"/>
    </source>
</evidence>
<feature type="compositionally biased region" description="Low complexity" evidence="2">
    <location>
        <begin position="795"/>
        <end position="810"/>
    </location>
</feature>
<feature type="compositionally biased region" description="Low complexity" evidence="2">
    <location>
        <begin position="892"/>
        <end position="901"/>
    </location>
</feature>
<name>A0A836HK74_LEIEN</name>